<organism evidence="1 2">
    <name type="scientific">Panagrolaimus sp. JU765</name>
    <dbReference type="NCBI Taxonomy" id="591449"/>
    <lineage>
        <taxon>Eukaryota</taxon>
        <taxon>Metazoa</taxon>
        <taxon>Ecdysozoa</taxon>
        <taxon>Nematoda</taxon>
        <taxon>Chromadorea</taxon>
        <taxon>Rhabditida</taxon>
        <taxon>Tylenchina</taxon>
        <taxon>Panagrolaimomorpha</taxon>
        <taxon>Panagrolaimoidea</taxon>
        <taxon>Panagrolaimidae</taxon>
        <taxon>Panagrolaimus</taxon>
    </lineage>
</organism>
<evidence type="ECO:0000313" key="1">
    <source>
        <dbReference type="Proteomes" id="UP000887576"/>
    </source>
</evidence>
<name>A0AC34PUE5_9BILA</name>
<evidence type="ECO:0000313" key="2">
    <source>
        <dbReference type="WBParaSite" id="JU765_v2.g10070.t1"/>
    </source>
</evidence>
<sequence length="235" mass="27389">MYSVDMSSLSNEWDAAREEARFLGSSIDTKLHILNKYASTGNRYKPDNSANRSRRTAFLQDVREVEDLLRQLEEVNRKLETIVYNKASGSADEHTLRRYHDVLKDYNHEFHRVRELVEKQLEREDLLYGGSAETEPFLSSRNRSSDMLLAEHDHITNSERMVDEQINLALGVKENIHHQQRRIAGAMHQLQITLKKYPAINNIMQKIRIKRRKDTLVLAAVISTCLILLFLYSVH</sequence>
<accession>A0AC34PUE5</accession>
<dbReference type="WBParaSite" id="JU765_v2.g10070.t1">
    <property type="protein sequence ID" value="JU765_v2.g10070.t1"/>
    <property type="gene ID" value="JU765_v2.g10070"/>
</dbReference>
<protein>
    <submittedName>
        <fullName evidence="2">Golgi SNAP receptor complex member 1</fullName>
    </submittedName>
</protein>
<dbReference type="Proteomes" id="UP000887576">
    <property type="component" value="Unplaced"/>
</dbReference>
<reference evidence="2" key="1">
    <citation type="submission" date="2022-11" db="UniProtKB">
        <authorList>
            <consortium name="WormBaseParasite"/>
        </authorList>
    </citation>
    <scope>IDENTIFICATION</scope>
</reference>
<proteinExistence type="predicted"/>